<dbReference type="InterPro" id="IPR027417">
    <property type="entry name" value="P-loop_NTPase"/>
</dbReference>
<dbReference type="KEGG" id="pacr:FXN63_22005"/>
<dbReference type="Gene3D" id="3.40.50.300">
    <property type="entry name" value="P-loop containing nucleotide triphosphate hydrolases"/>
    <property type="match status" value="2"/>
</dbReference>
<name>A0A5C0B1R6_9BURK</name>
<dbReference type="CDD" id="cd03257">
    <property type="entry name" value="ABC_NikE_OppD_transporters"/>
    <property type="match status" value="2"/>
</dbReference>
<dbReference type="PANTHER" id="PTHR43776">
    <property type="entry name" value="TRANSPORT ATP-BINDING PROTEIN"/>
    <property type="match status" value="1"/>
</dbReference>
<dbReference type="Pfam" id="PF08352">
    <property type="entry name" value="oligo_HPY"/>
    <property type="match status" value="2"/>
</dbReference>
<keyword evidence="8" id="KW-1185">Reference proteome</keyword>
<dbReference type="PANTHER" id="PTHR43776:SF7">
    <property type="entry name" value="D,D-DIPEPTIDE TRANSPORT ATP-BINDING PROTEIN DDPF-RELATED"/>
    <property type="match status" value="1"/>
</dbReference>
<keyword evidence="3" id="KW-0472">Membrane</keyword>
<evidence type="ECO:0000256" key="3">
    <source>
        <dbReference type="ARBA" id="ARBA00022475"/>
    </source>
</evidence>
<dbReference type="InterPro" id="IPR017871">
    <property type="entry name" value="ABC_transporter-like_CS"/>
</dbReference>
<protein>
    <submittedName>
        <fullName evidence="7">ABC transporter ATP-binding protein</fullName>
    </submittedName>
</protein>
<dbReference type="Proteomes" id="UP000325161">
    <property type="component" value="Chromosome"/>
</dbReference>
<comment type="similarity">
    <text evidence="1">Belongs to the ABC transporter superfamily.</text>
</comment>
<sequence length="557" mass="59965">MTVPPLVEVLGLQVVAAGADGKETTIVKDVGFSINKGEVLALIGESGSGKTTIALTLLGYTKPGCRIAAGRIRVGDTDVTTAKRRALYKFRGSYVAYVAQSASASFNPSLKILDQVVEGVCVHGLMDRKAACEKAVQLFQSLALPSPQTIGERYPHQVSGGQLQRLMAAMALMSDPQLVVFDEPTTALDVTTQIEVLNAFKHAIKGLGISAVYVSHDLAVVSQVADKVLVLKGGEIQEQADVLKIIDQPAHPYTRSLMAAAMPIPRLSDDDAVQAAAQAPLLQITGMTAGYGKRDASGMPALKILDEIDLTVRRGTTMGVIGESGSGKSTLAYVVAGLLSPAKGQISFDGKPLQGKSADRDRDLHRRIQLVFQNADKVLNPSHSVGEILARPLKLFERCAPGQIKVQVARMLDMVKLPVAMINRRPAELSGGQKQRVNLARALAAEPELIICDEVTSALDTVVGAAILDLLVELRHELQMSYIFISHDISTVRTMCDEITVLYQGRKVDECPRGALTGQPRHAYTELLIDSVPELRQGWLEEASQRMRAKRDQVSNA</sequence>
<feature type="domain" description="ABC transporter" evidence="6">
    <location>
        <begin position="282"/>
        <end position="529"/>
    </location>
</feature>
<evidence type="ECO:0000256" key="1">
    <source>
        <dbReference type="ARBA" id="ARBA00005417"/>
    </source>
</evidence>
<dbReference type="SUPFAM" id="SSF52540">
    <property type="entry name" value="P-loop containing nucleoside triphosphate hydrolases"/>
    <property type="match status" value="2"/>
</dbReference>
<feature type="domain" description="ABC transporter" evidence="6">
    <location>
        <begin position="7"/>
        <end position="258"/>
    </location>
</feature>
<evidence type="ECO:0000313" key="7">
    <source>
        <dbReference type="EMBL" id="QEI08215.1"/>
    </source>
</evidence>
<dbReference type="GO" id="GO:0015833">
    <property type="term" value="P:peptide transport"/>
    <property type="evidence" value="ECO:0007669"/>
    <property type="project" value="InterPro"/>
</dbReference>
<reference evidence="7 8" key="1">
    <citation type="submission" date="2019-08" db="EMBL/GenBank/DDBJ databases">
        <title>Amphibian skin-associated Pigmentiphaga: genome sequence and occurrence across geography and hosts.</title>
        <authorList>
            <person name="Bletz M.C."/>
            <person name="Bunk B."/>
            <person name="Sproeer C."/>
            <person name="Biwer P."/>
            <person name="Reiter S."/>
            <person name="Rabemananjara F.C.E."/>
            <person name="Schulz S."/>
            <person name="Overmann J."/>
            <person name="Vences M."/>
        </authorList>
    </citation>
    <scope>NUCLEOTIDE SEQUENCE [LARGE SCALE GENOMIC DNA]</scope>
    <source>
        <strain evidence="7 8">Mada1488</strain>
    </source>
</reference>
<accession>A0A5C0B1R6</accession>
<keyword evidence="5 7" id="KW-0067">ATP-binding</keyword>
<evidence type="ECO:0000259" key="6">
    <source>
        <dbReference type="PROSITE" id="PS50893"/>
    </source>
</evidence>
<dbReference type="InterPro" id="IPR050319">
    <property type="entry name" value="ABC_transp_ATP-bind"/>
</dbReference>
<evidence type="ECO:0000256" key="5">
    <source>
        <dbReference type="ARBA" id="ARBA00022840"/>
    </source>
</evidence>
<dbReference type="GO" id="GO:0016887">
    <property type="term" value="F:ATP hydrolysis activity"/>
    <property type="evidence" value="ECO:0007669"/>
    <property type="project" value="InterPro"/>
</dbReference>
<evidence type="ECO:0000313" key="8">
    <source>
        <dbReference type="Proteomes" id="UP000325161"/>
    </source>
</evidence>
<dbReference type="PROSITE" id="PS50893">
    <property type="entry name" value="ABC_TRANSPORTER_2"/>
    <property type="match status" value="2"/>
</dbReference>
<dbReference type="GO" id="GO:0005524">
    <property type="term" value="F:ATP binding"/>
    <property type="evidence" value="ECO:0007669"/>
    <property type="project" value="UniProtKB-KW"/>
</dbReference>
<dbReference type="Pfam" id="PF00005">
    <property type="entry name" value="ABC_tran"/>
    <property type="match status" value="2"/>
</dbReference>
<organism evidence="7 8">
    <name type="scientific">Pigmentiphaga aceris</name>
    <dbReference type="NCBI Taxonomy" id="1940612"/>
    <lineage>
        <taxon>Bacteria</taxon>
        <taxon>Pseudomonadati</taxon>
        <taxon>Pseudomonadota</taxon>
        <taxon>Betaproteobacteria</taxon>
        <taxon>Burkholderiales</taxon>
        <taxon>Alcaligenaceae</taxon>
        <taxon>Pigmentiphaga</taxon>
    </lineage>
</organism>
<dbReference type="SMART" id="SM00382">
    <property type="entry name" value="AAA"/>
    <property type="match status" value="2"/>
</dbReference>
<evidence type="ECO:0000256" key="2">
    <source>
        <dbReference type="ARBA" id="ARBA00022448"/>
    </source>
</evidence>
<dbReference type="OrthoDB" id="9802772at2"/>
<dbReference type="InterPro" id="IPR013563">
    <property type="entry name" value="Oligopep_ABC_C"/>
</dbReference>
<dbReference type="EMBL" id="CP043046">
    <property type="protein sequence ID" value="QEI08215.1"/>
    <property type="molecule type" value="Genomic_DNA"/>
</dbReference>
<keyword evidence="3" id="KW-1003">Cell membrane</keyword>
<dbReference type="AlphaFoldDB" id="A0A5C0B1R6"/>
<dbReference type="PROSITE" id="PS00211">
    <property type="entry name" value="ABC_TRANSPORTER_1"/>
    <property type="match status" value="1"/>
</dbReference>
<gene>
    <name evidence="7" type="ORF">FXN63_22005</name>
</gene>
<keyword evidence="4" id="KW-0547">Nucleotide-binding</keyword>
<keyword evidence="2" id="KW-0813">Transport</keyword>
<evidence type="ECO:0000256" key="4">
    <source>
        <dbReference type="ARBA" id="ARBA00022741"/>
    </source>
</evidence>
<dbReference type="InterPro" id="IPR003439">
    <property type="entry name" value="ABC_transporter-like_ATP-bd"/>
</dbReference>
<proteinExistence type="inferred from homology"/>
<dbReference type="RefSeq" id="WP_148817571.1">
    <property type="nucleotide sequence ID" value="NZ_CP043046.1"/>
</dbReference>
<dbReference type="GO" id="GO:0055085">
    <property type="term" value="P:transmembrane transport"/>
    <property type="evidence" value="ECO:0007669"/>
    <property type="project" value="UniProtKB-ARBA"/>
</dbReference>
<dbReference type="InterPro" id="IPR003593">
    <property type="entry name" value="AAA+_ATPase"/>
</dbReference>